<feature type="chain" id="PRO_5038116759" evidence="1">
    <location>
        <begin position="21"/>
        <end position="107"/>
    </location>
</feature>
<dbReference type="InterPro" id="IPR017943">
    <property type="entry name" value="Bactericidal_perm-incr_a/b_dom"/>
</dbReference>
<dbReference type="InterPro" id="IPR032942">
    <property type="entry name" value="BPI/LBP/Plunc"/>
</dbReference>
<dbReference type="WBParaSite" id="nRc.2.0.1.t02625-RA">
    <property type="protein sequence ID" value="nRc.2.0.1.t02625-RA"/>
    <property type="gene ID" value="nRc.2.0.1.g02625"/>
</dbReference>
<dbReference type="GO" id="GO:0008289">
    <property type="term" value="F:lipid binding"/>
    <property type="evidence" value="ECO:0007669"/>
    <property type="project" value="InterPro"/>
</dbReference>
<accession>A0A915HMA6</accession>
<dbReference type="Proteomes" id="UP000887565">
    <property type="component" value="Unplaced"/>
</dbReference>
<sequence length="107" mass="11564">MLYFSLFVVTFGALSSLIDGQTQSPGVKVRLTQKAFNYFNSVLDDVLAQALPGASIPGVQQSFVGGTISLTNLVISDYKRPTSLTTELKSPNLITWSLQHMNIGIKG</sequence>
<feature type="signal peptide" evidence="1">
    <location>
        <begin position="1"/>
        <end position="20"/>
    </location>
</feature>
<organism evidence="2 3">
    <name type="scientific">Romanomermis culicivorax</name>
    <name type="common">Nematode worm</name>
    <dbReference type="NCBI Taxonomy" id="13658"/>
    <lineage>
        <taxon>Eukaryota</taxon>
        <taxon>Metazoa</taxon>
        <taxon>Ecdysozoa</taxon>
        <taxon>Nematoda</taxon>
        <taxon>Enoplea</taxon>
        <taxon>Dorylaimia</taxon>
        <taxon>Mermithida</taxon>
        <taxon>Mermithoidea</taxon>
        <taxon>Mermithidae</taxon>
        <taxon>Romanomermis</taxon>
    </lineage>
</organism>
<keyword evidence="1" id="KW-0732">Signal</keyword>
<dbReference type="GO" id="GO:0005615">
    <property type="term" value="C:extracellular space"/>
    <property type="evidence" value="ECO:0007669"/>
    <property type="project" value="TreeGrafter"/>
</dbReference>
<dbReference type="PANTHER" id="PTHR10504:SF131">
    <property type="entry name" value="BPI2 DOMAIN-CONTAINING PROTEIN"/>
    <property type="match status" value="1"/>
</dbReference>
<protein>
    <submittedName>
        <fullName evidence="3">Uncharacterized protein</fullName>
    </submittedName>
</protein>
<dbReference type="Gene3D" id="3.15.10.10">
    <property type="entry name" value="Bactericidal permeability-increasing protein, domain 1"/>
    <property type="match status" value="1"/>
</dbReference>
<proteinExistence type="predicted"/>
<dbReference type="AlphaFoldDB" id="A0A915HMA6"/>
<evidence type="ECO:0000313" key="2">
    <source>
        <dbReference type="Proteomes" id="UP000887565"/>
    </source>
</evidence>
<dbReference type="PANTHER" id="PTHR10504">
    <property type="entry name" value="BACTERICIDAL PERMEABILITY-INCREASING BPI PROTEIN-RELATED"/>
    <property type="match status" value="1"/>
</dbReference>
<evidence type="ECO:0000313" key="3">
    <source>
        <dbReference type="WBParaSite" id="nRc.2.0.1.t02625-RA"/>
    </source>
</evidence>
<dbReference type="SUPFAM" id="SSF55394">
    <property type="entry name" value="Bactericidal permeability-increasing protein, BPI"/>
    <property type="match status" value="1"/>
</dbReference>
<evidence type="ECO:0000256" key="1">
    <source>
        <dbReference type="SAM" id="SignalP"/>
    </source>
</evidence>
<reference evidence="3" key="1">
    <citation type="submission" date="2022-11" db="UniProtKB">
        <authorList>
            <consortium name="WormBaseParasite"/>
        </authorList>
    </citation>
    <scope>IDENTIFICATION</scope>
</reference>
<keyword evidence="2" id="KW-1185">Reference proteome</keyword>
<name>A0A915HMA6_ROMCU</name>